<gene>
    <name evidence="3" type="primary">LOC111603816</name>
</gene>
<dbReference type="AlphaFoldDB" id="A0A6J1MJX4"/>
<dbReference type="OMA" id="QFVVLHC"/>
<dbReference type="KEGG" id="dhe:111603816"/>
<dbReference type="InterPro" id="IPR031734">
    <property type="entry name" value="MBF2"/>
</dbReference>
<name>A0A6J1MJX4_DROHY</name>
<organism evidence="2 3">
    <name type="scientific">Drosophila hydei</name>
    <name type="common">Fruit fly</name>
    <dbReference type="NCBI Taxonomy" id="7224"/>
    <lineage>
        <taxon>Eukaryota</taxon>
        <taxon>Metazoa</taxon>
        <taxon>Ecdysozoa</taxon>
        <taxon>Arthropoda</taxon>
        <taxon>Hexapoda</taxon>
        <taxon>Insecta</taxon>
        <taxon>Pterygota</taxon>
        <taxon>Neoptera</taxon>
        <taxon>Endopterygota</taxon>
        <taxon>Diptera</taxon>
        <taxon>Brachycera</taxon>
        <taxon>Muscomorpha</taxon>
        <taxon>Ephydroidea</taxon>
        <taxon>Drosophilidae</taxon>
        <taxon>Drosophila</taxon>
    </lineage>
</organism>
<dbReference type="GeneID" id="111603816"/>
<reference evidence="3" key="1">
    <citation type="submission" date="2025-08" db="UniProtKB">
        <authorList>
            <consortium name="RefSeq"/>
        </authorList>
    </citation>
    <scope>IDENTIFICATION</scope>
    <source>
        <strain evidence="3">15085-1641.00</strain>
        <tissue evidence="3">Whole body</tissue>
    </source>
</reference>
<dbReference type="OrthoDB" id="8034464at2759"/>
<feature type="signal peptide" evidence="1">
    <location>
        <begin position="1"/>
        <end position="30"/>
    </location>
</feature>
<sequence length="150" mass="15834">MPHVSAMLTKVTLISLLLLLLLLLARHGDGATVTWGHVNKYASTLHAQDVYLGQVNSTDANADVDVAVVATAASVDVRDVAYGSQNSSAFDGYTITAVHAYDMTLPGGNGGQVRLLSGGVGQQHAALRFQRYEQVPTAHFQLVIYGVALG</sequence>
<feature type="chain" id="PRO_5026821951" evidence="1">
    <location>
        <begin position="31"/>
        <end position="150"/>
    </location>
</feature>
<accession>A0A6J1MJX4</accession>
<evidence type="ECO:0000313" key="3">
    <source>
        <dbReference type="RefSeq" id="XP_023177342.2"/>
    </source>
</evidence>
<proteinExistence type="predicted"/>
<dbReference type="Proteomes" id="UP000504633">
    <property type="component" value="Unplaced"/>
</dbReference>
<keyword evidence="2" id="KW-1185">Reference proteome</keyword>
<keyword evidence="1" id="KW-0732">Signal</keyword>
<dbReference type="RefSeq" id="XP_023177342.2">
    <property type="nucleotide sequence ID" value="XM_023321574.2"/>
</dbReference>
<evidence type="ECO:0000313" key="2">
    <source>
        <dbReference type="Proteomes" id="UP000504633"/>
    </source>
</evidence>
<protein>
    <submittedName>
        <fullName evidence="3">Uncharacterized protein LOC111603816</fullName>
    </submittedName>
</protein>
<evidence type="ECO:0000256" key="1">
    <source>
        <dbReference type="SAM" id="SignalP"/>
    </source>
</evidence>
<dbReference type="Pfam" id="PF15868">
    <property type="entry name" value="MBF2"/>
    <property type="match status" value="1"/>
</dbReference>